<dbReference type="EMBL" id="LCKX01000001">
    <property type="protein sequence ID" value="KKU08246.1"/>
    <property type="molecule type" value="Genomic_DNA"/>
</dbReference>
<comment type="caution">
    <text evidence="4">The sequence shown here is derived from an EMBL/GenBank/DDBJ whole genome shotgun (WGS) entry which is preliminary data.</text>
</comment>
<dbReference type="Gene3D" id="3.40.50.150">
    <property type="entry name" value="Vaccinia Virus protein VP39"/>
    <property type="match status" value="1"/>
</dbReference>
<dbReference type="InterPro" id="IPR013216">
    <property type="entry name" value="Methyltransf_11"/>
</dbReference>
<dbReference type="InterPro" id="IPR051422">
    <property type="entry name" value="AlkB_tRNA_MeTrf/Diox"/>
</dbReference>
<dbReference type="Pfam" id="PF08241">
    <property type="entry name" value="Methyltransf_11"/>
    <property type="match status" value="1"/>
</dbReference>
<dbReference type="InterPro" id="IPR029063">
    <property type="entry name" value="SAM-dependent_MTases_sf"/>
</dbReference>
<dbReference type="Proteomes" id="UP000033999">
    <property type="component" value="Unassembled WGS sequence"/>
</dbReference>
<gene>
    <name evidence="4" type="ORF">UX10_C0001G0005</name>
</gene>
<accession>A0A0G1MIR8</accession>
<protein>
    <recommendedName>
        <fullName evidence="3">Methyltransferase type 11 domain-containing protein</fullName>
    </recommendedName>
</protein>
<dbReference type="GO" id="GO:0032259">
    <property type="term" value="P:methylation"/>
    <property type="evidence" value="ECO:0007669"/>
    <property type="project" value="UniProtKB-KW"/>
</dbReference>
<evidence type="ECO:0000313" key="5">
    <source>
        <dbReference type="Proteomes" id="UP000033999"/>
    </source>
</evidence>
<dbReference type="GO" id="GO:0008175">
    <property type="term" value="F:tRNA methyltransferase activity"/>
    <property type="evidence" value="ECO:0007669"/>
    <property type="project" value="UniProtKB-ARBA"/>
</dbReference>
<dbReference type="GO" id="GO:0006400">
    <property type="term" value="P:tRNA modification"/>
    <property type="evidence" value="ECO:0007669"/>
    <property type="project" value="UniProtKB-ARBA"/>
</dbReference>
<sequence>MEKKFAKKILKDVRDTYNIIADEWDISRPRVRDSRARFLKDIPRLATVLDVGCGNGIVYEFLAKKSIAYTGVDVSNKLIQIARSRAIKRKGAAHYKFRVASITALPFRDTLFSNVFCFAILHHVPSNELRETAFAEVFRVLKPGGELCVTVWNMFSDYAREKFALDVQMKNIQKNFDAHDFFIPWKATREKNVTRYVHGFTKEELSGLAREAGFKRARCDFYDKGTGVKTDSAHGAELCLTAVK</sequence>
<evidence type="ECO:0000256" key="2">
    <source>
        <dbReference type="ARBA" id="ARBA00022679"/>
    </source>
</evidence>
<evidence type="ECO:0000313" key="4">
    <source>
        <dbReference type="EMBL" id="KKU08246.1"/>
    </source>
</evidence>
<feature type="domain" description="Methyltransferase type 11" evidence="3">
    <location>
        <begin position="49"/>
        <end position="148"/>
    </location>
</feature>
<dbReference type="PANTHER" id="PTHR13069">
    <property type="entry name" value="ALKYLATED DNA REPAIR PROTEIN ALKB HOMOLOG 8"/>
    <property type="match status" value="1"/>
</dbReference>
<evidence type="ECO:0000256" key="1">
    <source>
        <dbReference type="ARBA" id="ARBA00022603"/>
    </source>
</evidence>
<proteinExistence type="predicted"/>
<organism evidence="4 5">
    <name type="scientific">Candidatus Magasanikbacteria bacterium GW2011_GWA2_45_39</name>
    <dbReference type="NCBI Taxonomy" id="1619041"/>
    <lineage>
        <taxon>Bacteria</taxon>
        <taxon>Candidatus Magasanikiibacteriota</taxon>
    </lineage>
</organism>
<dbReference type="AlphaFoldDB" id="A0A0G1MIR8"/>
<keyword evidence="1" id="KW-0489">Methyltransferase</keyword>
<dbReference type="PANTHER" id="PTHR13069:SF8">
    <property type="entry name" value="ALKYLATED DNA REPAIR PROTEIN ALKBH8 HOMOLOG"/>
    <property type="match status" value="1"/>
</dbReference>
<dbReference type="CDD" id="cd02440">
    <property type="entry name" value="AdoMet_MTases"/>
    <property type="match status" value="1"/>
</dbReference>
<dbReference type="SUPFAM" id="SSF53335">
    <property type="entry name" value="S-adenosyl-L-methionine-dependent methyltransferases"/>
    <property type="match status" value="1"/>
</dbReference>
<evidence type="ECO:0000259" key="3">
    <source>
        <dbReference type="Pfam" id="PF08241"/>
    </source>
</evidence>
<dbReference type="GO" id="GO:0008757">
    <property type="term" value="F:S-adenosylmethionine-dependent methyltransferase activity"/>
    <property type="evidence" value="ECO:0007669"/>
    <property type="project" value="InterPro"/>
</dbReference>
<keyword evidence="2" id="KW-0808">Transferase</keyword>
<name>A0A0G1MIR8_9BACT</name>
<reference evidence="4 5" key="1">
    <citation type="journal article" date="2015" name="Nature">
        <title>rRNA introns, odd ribosomes, and small enigmatic genomes across a large radiation of phyla.</title>
        <authorList>
            <person name="Brown C.T."/>
            <person name="Hug L.A."/>
            <person name="Thomas B.C."/>
            <person name="Sharon I."/>
            <person name="Castelle C.J."/>
            <person name="Singh A."/>
            <person name="Wilkins M.J."/>
            <person name="Williams K.H."/>
            <person name="Banfield J.F."/>
        </authorList>
    </citation>
    <scope>NUCLEOTIDE SEQUENCE [LARGE SCALE GENOMIC DNA]</scope>
</reference>